<dbReference type="AlphaFoldDB" id="A0A5K1TZQ5"/>
<dbReference type="CDD" id="cd00071">
    <property type="entry name" value="GMPK"/>
    <property type="match status" value="1"/>
</dbReference>
<dbReference type="VEuPathDB" id="AmoebaDB:EHI8A_013100"/>
<dbReference type="InterPro" id="IPR017665">
    <property type="entry name" value="Guanylate_kinase"/>
</dbReference>
<evidence type="ECO:0000256" key="6">
    <source>
        <dbReference type="ARBA" id="ARBA00022840"/>
    </source>
</evidence>
<dbReference type="HAMAP" id="MF_00328">
    <property type="entry name" value="Guanylate_kinase"/>
    <property type="match status" value="1"/>
</dbReference>
<organism evidence="8 9">
    <name type="scientific">Entamoeba histolytica</name>
    <dbReference type="NCBI Taxonomy" id="5759"/>
    <lineage>
        <taxon>Eukaryota</taxon>
        <taxon>Amoebozoa</taxon>
        <taxon>Evosea</taxon>
        <taxon>Archamoebae</taxon>
        <taxon>Mastigamoebida</taxon>
        <taxon>Entamoebidae</taxon>
        <taxon>Entamoeba</taxon>
    </lineage>
</organism>
<dbReference type="SMART" id="SM00072">
    <property type="entry name" value="GuKc"/>
    <property type="match status" value="1"/>
</dbReference>
<dbReference type="InterPro" id="IPR008144">
    <property type="entry name" value="Guanylate_kin-like_dom"/>
</dbReference>
<proteinExistence type="inferred from homology"/>
<dbReference type="InterPro" id="IPR027417">
    <property type="entry name" value="P-loop_NTPase"/>
</dbReference>
<keyword evidence="3" id="KW-0808">Transferase</keyword>
<dbReference type="GO" id="GO:0005524">
    <property type="term" value="F:ATP binding"/>
    <property type="evidence" value="ECO:0007669"/>
    <property type="project" value="UniProtKB-KW"/>
</dbReference>
<dbReference type="VEuPathDB" id="AmoebaDB:EHI7A_016520"/>
<dbReference type="SUPFAM" id="SSF52540">
    <property type="entry name" value="P-loop containing nucleoside triphosphate hydrolases"/>
    <property type="match status" value="1"/>
</dbReference>
<dbReference type="FunFam" id="3.40.50.300:FF:000776">
    <property type="entry name" value="Guanylate kinase 2"/>
    <property type="match status" value="1"/>
</dbReference>
<keyword evidence="4" id="KW-0547">Nucleotide-binding</keyword>
<dbReference type="OMA" id="NFITHEV"/>
<dbReference type="InterPro" id="IPR008145">
    <property type="entry name" value="GK/Ca_channel_bsu"/>
</dbReference>
<dbReference type="EMBL" id="BDEQ01000001">
    <property type="protein sequence ID" value="GAT93946.1"/>
    <property type="molecule type" value="Genomic_DNA"/>
</dbReference>
<dbReference type="PROSITE" id="PS00856">
    <property type="entry name" value="GUANYLATE_KINASE_1"/>
    <property type="match status" value="1"/>
</dbReference>
<evidence type="ECO:0000313" key="8">
    <source>
        <dbReference type="EMBL" id="GAT93946.1"/>
    </source>
</evidence>
<evidence type="ECO:0000256" key="1">
    <source>
        <dbReference type="ARBA" id="ARBA00005790"/>
    </source>
</evidence>
<comment type="similarity">
    <text evidence="1">Belongs to the guanylate kinase family.</text>
</comment>
<evidence type="ECO:0000256" key="2">
    <source>
        <dbReference type="ARBA" id="ARBA00012961"/>
    </source>
</evidence>
<comment type="caution">
    <text evidence="8">The sequence shown here is derived from an EMBL/GenBank/DDBJ whole genome shotgun (WGS) entry which is preliminary data.</text>
</comment>
<evidence type="ECO:0000256" key="5">
    <source>
        <dbReference type="ARBA" id="ARBA00022777"/>
    </source>
</evidence>
<evidence type="ECO:0000313" key="9">
    <source>
        <dbReference type="Proteomes" id="UP000078387"/>
    </source>
</evidence>
<dbReference type="InterPro" id="IPR020590">
    <property type="entry name" value="Guanylate_kinase_CS"/>
</dbReference>
<name>A0A5K1TZQ5_ENTHI</name>
<feature type="domain" description="Guanylate kinase-like" evidence="7">
    <location>
        <begin position="4"/>
        <end position="182"/>
    </location>
</feature>
<gene>
    <name evidence="8" type="ORF">CL6EHI_118910</name>
</gene>
<accession>A0A5K1TZQ5</accession>
<dbReference type="VEuPathDB" id="AmoebaDB:EHI5A_001890"/>
<dbReference type="Gene3D" id="3.40.50.300">
    <property type="entry name" value="P-loop containing nucleotide triphosphate hydrolases"/>
    <property type="match status" value="1"/>
</dbReference>
<reference evidence="8 9" key="1">
    <citation type="submission" date="2016-05" db="EMBL/GenBank/DDBJ databases">
        <title>First whole genome sequencing of Entamoeba histolytica HM1:IMSS-clone-6.</title>
        <authorList>
            <person name="Mukherjee Avik.K."/>
            <person name="Izumyama S."/>
            <person name="Nakada-Tsukui K."/>
            <person name="Nozaki T."/>
        </authorList>
    </citation>
    <scope>NUCLEOTIDE SEQUENCE [LARGE SCALE GENOMIC DNA]</scope>
    <source>
        <strain evidence="8 9">HM1:IMSS clone 6</strain>
    </source>
</reference>
<dbReference type="PANTHER" id="PTHR23117">
    <property type="entry name" value="GUANYLATE KINASE-RELATED"/>
    <property type="match status" value="1"/>
</dbReference>
<dbReference type="Proteomes" id="UP000078387">
    <property type="component" value="Unassembled WGS sequence"/>
</dbReference>
<dbReference type="GO" id="GO:0005829">
    <property type="term" value="C:cytosol"/>
    <property type="evidence" value="ECO:0007669"/>
    <property type="project" value="TreeGrafter"/>
</dbReference>
<evidence type="ECO:0000256" key="4">
    <source>
        <dbReference type="ARBA" id="ARBA00022741"/>
    </source>
</evidence>
<sequence>MGKYQVLVLFGPSGAGKSTIMHHLMEKFPGKFSFSISHTTRKPRGKEQNGVDYYFIEEEEMKKMIEEDKFIEHAHVHTAFYGTSKMEIERIANNNQIAILDIDLQGSRQIRGKVAAFFLFIAPPSMEILEQRLRSRGTETEEQVQVRLKNALIEMEGEKEADAVVVNNVFTEGYGKIDEIIEKNLF</sequence>
<evidence type="ECO:0000256" key="3">
    <source>
        <dbReference type="ARBA" id="ARBA00022679"/>
    </source>
</evidence>
<dbReference type="EC" id="2.7.4.8" evidence="2"/>
<dbReference type="Pfam" id="PF00625">
    <property type="entry name" value="Guanylate_kin"/>
    <property type="match status" value="1"/>
</dbReference>
<dbReference type="GO" id="GO:0004385">
    <property type="term" value="F:GMP kinase activity"/>
    <property type="evidence" value="ECO:0007669"/>
    <property type="project" value="UniProtKB-EC"/>
</dbReference>
<protein>
    <recommendedName>
        <fullName evidence="2">guanylate kinase</fullName>
        <ecNumber evidence="2">2.7.4.8</ecNumber>
    </recommendedName>
</protein>
<dbReference type="VEuPathDB" id="AmoebaDB:KM1_001320"/>
<dbReference type="PROSITE" id="PS50052">
    <property type="entry name" value="GUANYLATE_KINASE_2"/>
    <property type="match status" value="1"/>
</dbReference>
<dbReference type="VEuPathDB" id="AmoebaDB:EHI_118910"/>
<evidence type="ECO:0000259" key="7">
    <source>
        <dbReference type="PROSITE" id="PS50052"/>
    </source>
</evidence>
<dbReference type="PANTHER" id="PTHR23117:SF13">
    <property type="entry name" value="GUANYLATE KINASE"/>
    <property type="match status" value="1"/>
</dbReference>
<keyword evidence="5 8" id="KW-0418">Kinase</keyword>
<dbReference type="NCBIfam" id="TIGR03263">
    <property type="entry name" value="guanyl_kin"/>
    <property type="match status" value="1"/>
</dbReference>
<keyword evidence="6" id="KW-0067">ATP-binding</keyword>